<dbReference type="EMBL" id="PEBI01000003">
    <property type="protein sequence ID" value="PJM73052.1"/>
    <property type="molecule type" value="Genomic_DNA"/>
</dbReference>
<organism evidence="2 3">
    <name type="scientific">Bifidobacterium primatium</name>
    <dbReference type="NCBI Taxonomy" id="2045438"/>
    <lineage>
        <taxon>Bacteria</taxon>
        <taxon>Bacillati</taxon>
        <taxon>Actinomycetota</taxon>
        <taxon>Actinomycetes</taxon>
        <taxon>Bifidobacteriales</taxon>
        <taxon>Bifidobacteriaceae</taxon>
        <taxon>Bifidobacterium</taxon>
    </lineage>
</organism>
<gene>
    <name evidence="2" type="ORF">CS006_07340</name>
</gene>
<evidence type="ECO:0000313" key="3">
    <source>
        <dbReference type="Proteomes" id="UP000229095"/>
    </source>
</evidence>
<reference evidence="2 3" key="1">
    <citation type="submission" date="2017-10" db="EMBL/GenBank/DDBJ databases">
        <title>Draft genome sequences of strains TRE 1, TRE 9, TRE H and TRI 7, isolated from tamarins, belonging to four potential novel Bifidobacterium species.</title>
        <authorList>
            <person name="Mattarelli P."/>
            <person name="Modesto M."/>
            <person name="Puglisi E."/>
            <person name="Morelli L."/>
            <person name="Spezio C."/>
            <person name="Bonetti A."/>
            <person name="Sandri C."/>
        </authorList>
    </citation>
    <scope>NUCLEOTIDE SEQUENCE [LARGE SCALE GENOMIC DNA]</scope>
    <source>
        <strain evidence="3">TRE1</strain>
    </source>
</reference>
<keyword evidence="3" id="KW-1185">Reference proteome</keyword>
<proteinExistence type="predicted"/>
<name>A0A2M9H8C3_9BIFI</name>
<protein>
    <submittedName>
        <fullName evidence="2">Uncharacterized protein</fullName>
    </submittedName>
</protein>
<evidence type="ECO:0000256" key="1">
    <source>
        <dbReference type="SAM" id="MobiDB-lite"/>
    </source>
</evidence>
<dbReference type="Proteomes" id="UP000229095">
    <property type="component" value="Unassembled WGS sequence"/>
</dbReference>
<accession>A0A2M9H8C3</accession>
<dbReference type="AlphaFoldDB" id="A0A2M9H8C3"/>
<sequence>MEWALNSLSGALAQVKPVSRTTRDGLNFLFLFSFAGFAELAAERLVHDCVDGLCDADDAGENDAPAVAVEAVGGGDGDNTKQDAQPREVSPT</sequence>
<feature type="region of interest" description="Disordered" evidence="1">
    <location>
        <begin position="70"/>
        <end position="92"/>
    </location>
</feature>
<evidence type="ECO:0000313" key="2">
    <source>
        <dbReference type="EMBL" id="PJM73052.1"/>
    </source>
</evidence>
<comment type="caution">
    <text evidence="2">The sequence shown here is derived from an EMBL/GenBank/DDBJ whole genome shotgun (WGS) entry which is preliminary data.</text>
</comment>